<dbReference type="EMBL" id="CCSE01000001">
    <property type="protein sequence ID" value="CDZ99653.1"/>
    <property type="molecule type" value="Genomic_DNA"/>
</dbReference>
<protein>
    <recommendedName>
        <fullName evidence="3">Asparagine synthetase domain-containing protein</fullName>
    </recommendedName>
</protein>
<dbReference type="OrthoDB" id="2462219at2"/>
<dbReference type="STRING" id="1461582.BN1048_00584"/>
<accession>A0A078LWW6</accession>
<reference evidence="1 2" key="1">
    <citation type="submission" date="2014-07" db="EMBL/GenBank/DDBJ databases">
        <authorList>
            <person name="Urmite Genomes Urmite Genomes"/>
        </authorList>
    </citation>
    <scope>NUCLEOTIDE SEQUENCE [LARGE SCALE GENOMIC DNA]</scope>
    <source>
        <strain evidence="1 2">13MG44_air</strain>
    </source>
</reference>
<dbReference type="eggNOG" id="ENOG5033S4V">
    <property type="taxonomic scope" value="Bacteria"/>
</dbReference>
<evidence type="ECO:0000313" key="1">
    <source>
        <dbReference type="EMBL" id="CDZ99653.1"/>
    </source>
</evidence>
<dbReference type="RefSeq" id="WP_035808253.1">
    <property type="nucleotide sequence ID" value="NZ_CCSE01000001.1"/>
</dbReference>
<evidence type="ECO:0000313" key="2">
    <source>
        <dbReference type="Proteomes" id="UP000044136"/>
    </source>
</evidence>
<keyword evidence="2" id="KW-1185">Reference proteome</keyword>
<dbReference type="AlphaFoldDB" id="A0A078LWW6"/>
<proteinExistence type="predicted"/>
<evidence type="ECO:0008006" key="3">
    <source>
        <dbReference type="Google" id="ProtNLM"/>
    </source>
</evidence>
<dbReference type="HOGENOM" id="CLU_449623_0_0_9"/>
<gene>
    <name evidence="1" type="ORF">BN1048_00584</name>
</gene>
<organism evidence="1 2">
    <name type="scientific">Jeotgalicoccus saudimassiliensis</name>
    <dbReference type="NCBI Taxonomy" id="1461582"/>
    <lineage>
        <taxon>Bacteria</taxon>
        <taxon>Bacillati</taxon>
        <taxon>Bacillota</taxon>
        <taxon>Bacilli</taxon>
        <taxon>Bacillales</taxon>
        <taxon>Staphylococcaceae</taxon>
        <taxon>Jeotgalicoccus</taxon>
    </lineage>
</organism>
<sequence length="607" mass="70959">MLVNNIETSYSYVLLHQSLQSDNITQSSKVSIGEYNLHYSNDMDVTLYEENNSQLIVLGYMLDIRDGDLTDIEILRNLSVSNDIDRELDYINGRYVLIVNKEAEAEVYTDASALLPINYAENEKVISSHDILIEEVLKQNNIEVKPLREELKGSFDFTRYESIFKFNPSLKLDLSTWEFKRYYPDKDIVHKSIDFVIKELEVYFNEMIKWLKHSQKEIILTLTGGYDSRVSMALTNSFSEKVEYITYLHPNLARLSERAQEIYDIDMFITKAIGTNLNVNHTMVDLADYNLQGNERKNALQTLQTAHSFSLIDYFRNERKFNKALHIKSTVYGMGKSDFPLKKNHNPATYEEMNDFIHGVSKEAVKFPNYNDIVKEYYKRNLHSEGVGKGRHYFEIFHLESRMGNWHSNVTQETDPELLDFIFVNTRRIIDLLQSPSIQERKDKVLYKTLINKYWPALLFIGVNEKTINVDYDKIGLTNQYINGLKIYELNNLELEKNADNVFTIKPDSEFVGPQNQYVFKAKNNTHESKTLHLKSLFNKESGRKYINVKIMKLDNKTFKSIDIVDLFEGYDVTLEPFQQFMIRIDYSNVFDKASWQQAGRIQISNV</sequence>
<dbReference type="SUPFAM" id="SSF52402">
    <property type="entry name" value="Adenine nucleotide alpha hydrolases-like"/>
    <property type="match status" value="1"/>
</dbReference>
<name>A0A078LWW6_9STAP</name>
<dbReference type="Proteomes" id="UP000044136">
    <property type="component" value="Unassembled WGS sequence"/>
</dbReference>